<feature type="region of interest" description="Disordered" evidence="1">
    <location>
        <begin position="32"/>
        <end position="63"/>
    </location>
</feature>
<dbReference type="EMBL" id="ML994610">
    <property type="protein sequence ID" value="KAF2195737.1"/>
    <property type="molecule type" value="Genomic_DNA"/>
</dbReference>
<dbReference type="AlphaFoldDB" id="A0A6A6EUC1"/>
<dbReference type="Proteomes" id="UP000800200">
    <property type="component" value="Unassembled WGS sequence"/>
</dbReference>
<feature type="region of interest" description="Disordered" evidence="1">
    <location>
        <begin position="135"/>
        <end position="155"/>
    </location>
</feature>
<sequence>MRITTMSKRPRPAYMTIEGKVDRVKNKLAKIGSKSSFQPSTHSRPTPVSIAIDPQAPKLSSSPFPRHCKLSHQLDREGFNEIKNNYTISGDFTKEPDYMRRRCLVVFKERRRNHGRNFRSQELVLTTEVSSAAASKPLTPMPLDSGGIDTSSSETTTASNFKAKLQSTKFAGLFAPTEELSTTVRTASEYGALDAVFLEHVIGCVRRHTGDCCSLLETIHPLRAAWALLSRYLIEWLSGNTRTVFSLRRLPASRDVASKHGQAGAMALHLVTKPFVNIAEVRGVTVGQSKRRSGGQKKKIVATLACY</sequence>
<feature type="compositionally biased region" description="Polar residues" evidence="1">
    <location>
        <begin position="33"/>
        <end position="46"/>
    </location>
</feature>
<name>A0A6A6EUC1_9PEZI</name>
<evidence type="ECO:0000313" key="3">
    <source>
        <dbReference type="Proteomes" id="UP000800200"/>
    </source>
</evidence>
<reference evidence="2" key="1">
    <citation type="journal article" date="2020" name="Stud. Mycol.">
        <title>101 Dothideomycetes genomes: a test case for predicting lifestyles and emergence of pathogens.</title>
        <authorList>
            <person name="Haridas S."/>
            <person name="Albert R."/>
            <person name="Binder M."/>
            <person name="Bloem J."/>
            <person name="Labutti K."/>
            <person name="Salamov A."/>
            <person name="Andreopoulos B."/>
            <person name="Baker S."/>
            <person name="Barry K."/>
            <person name="Bills G."/>
            <person name="Bluhm B."/>
            <person name="Cannon C."/>
            <person name="Castanera R."/>
            <person name="Culley D."/>
            <person name="Daum C."/>
            <person name="Ezra D."/>
            <person name="Gonzalez J."/>
            <person name="Henrissat B."/>
            <person name="Kuo A."/>
            <person name="Liang C."/>
            <person name="Lipzen A."/>
            <person name="Lutzoni F."/>
            <person name="Magnuson J."/>
            <person name="Mondo S."/>
            <person name="Nolan M."/>
            <person name="Ohm R."/>
            <person name="Pangilinan J."/>
            <person name="Park H.-J."/>
            <person name="Ramirez L."/>
            <person name="Alfaro M."/>
            <person name="Sun H."/>
            <person name="Tritt A."/>
            <person name="Yoshinaga Y."/>
            <person name="Zwiers L.-H."/>
            <person name="Turgeon B."/>
            <person name="Goodwin S."/>
            <person name="Spatafora J."/>
            <person name="Crous P."/>
            <person name="Grigoriev I."/>
        </authorList>
    </citation>
    <scope>NUCLEOTIDE SEQUENCE</scope>
    <source>
        <strain evidence="2">CBS 207.26</strain>
    </source>
</reference>
<protein>
    <submittedName>
        <fullName evidence="2">Uncharacterized protein</fullName>
    </submittedName>
</protein>
<accession>A0A6A6EUC1</accession>
<keyword evidence="3" id="KW-1185">Reference proteome</keyword>
<gene>
    <name evidence="2" type="ORF">K469DRAFT_17592</name>
</gene>
<evidence type="ECO:0000313" key="2">
    <source>
        <dbReference type="EMBL" id="KAF2195737.1"/>
    </source>
</evidence>
<proteinExistence type="predicted"/>
<evidence type="ECO:0000256" key="1">
    <source>
        <dbReference type="SAM" id="MobiDB-lite"/>
    </source>
</evidence>
<organism evidence="2 3">
    <name type="scientific">Zopfia rhizophila CBS 207.26</name>
    <dbReference type="NCBI Taxonomy" id="1314779"/>
    <lineage>
        <taxon>Eukaryota</taxon>
        <taxon>Fungi</taxon>
        <taxon>Dikarya</taxon>
        <taxon>Ascomycota</taxon>
        <taxon>Pezizomycotina</taxon>
        <taxon>Dothideomycetes</taxon>
        <taxon>Dothideomycetes incertae sedis</taxon>
        <taxon>Zopfiaceae</taxon>
        <taxon>Zopfia</taxon>
    </lineage>
</organism>